<comment type="caution">
    <text evidence="1">The sequence shown here is derived from an EMBL/GenBank/DDBJ whole genome shotgun (WGS) entry which is preliminary data.</text>
</comment>
<accession>A0A9Q0NDG4</accession>
<evidence type="ECO:0000313" key="2">
    <source>
        <dbReference type="Proteomes" id="UP001151699"/>
    </source>
</evidence>
<dbReference type="Proteomes" id="UP001151699">
    <property type="component" value="Chromosome A"/>
</dbReference>
<protein>
    <submittedName>
        <fullName evidence="1">Uncharacterized protein</fullName>
    </submittedName>
</protein>
<dbReference type="Pfam" id="PF21040">
    <property type="entry name" value="CEP104-like_TOG"/>
    <property type="match status" value="1"/>
</dbReference>
<dbReference type="AlphaFoldDB" id="A0A9Q0NDG4"/>
<gene>
    <name evidence="1" type="ORF">Bhyg_03101</name>
</gene>
<organism evidence="1 2">
    <name type="scientific">Pseudolycoriella hygida</name>
    <dbReference type="NCBI Taxonomy" id="35572"/>
    <lineage>
        <taxon>Eukaryota</taxon>
        <taxon>Metazoa</taxon>
        <taxon>Ecdysozoa</taxon>
        <taxon>Arthropoda</taxon>
        <taxon>Hexapoda</taxon>
        <taxon>Insecta</taxon>
        <taxon>Pterygota</taxon>
        <taxon>Neoptera</taxon>
        <taxon>Endopterygota</taxon>
        <taxon>Diptera</taxon>
        <taxon>Nematocera</taxon>
        <taxon>Sciaroidea</taxon>
        <taxon>Sciaridae</taxon>
        <taxon>Pseudolycoriella</taxon>
    </lineage>
</organism>
<dbReference type="EMBL" id="WJQU01000001">
    <property type="protein sequence ID" value="KAJ6647877.1"/>
    <property type="molecule type" value="Genomic_DNA"/>
</dbReference>
<name>A0A9Q0NDG4_9DIPT</name>
<dbReference type="OrthoDB" id="66599at2759"/>
<sequence length="59" mass="6415">MATSEVARCVDRLLPELLAKSGDPSPRIHTLAQHTILTIAVCPEHQLCPAQLVQVLTLD</sequence>
<evidence type="ECO:0000313" key="1">
    <source>
        <dbReference type="EMBL" id="KAJ6647877.1"/>
    </source>
</evidence>
<keyword evidence="2" id="KW-1185">Reference proteome</keyword>
<proteinExistence type="predicted"/>
<reference evidence="1" key="1">
    <citation type="submission" date="2022-07" db="EMBL/GenBank/DDBJ databases">
        <authorList>
            <person name="Trinca V."/>
            <person name="Uliana J.V.C."/>
            <person name="Torres T.T."/>
            <person name="Ward R.J."/>
            <person name="Monesi N."/>
        </authorList>
    </citation>
    <scope>NUCLEOTIDE SEQUENCE</scope>
    <source>
        <strain evidence="1">HSMRA1968</strain>
        <tissue evidence="1">Whole embryos</tissue>
    </source>
</reference>